<dbReference type="OrthoDB" id="8820484at2"/>
<name>A0A6N8TGD8_SHIZO</name>
<feature type="transmembrane region" description="Helical" evidence="1">
    <location>
        <begin position="62"/>
        <end position="79"/>
    </location>
</feature>
<feature type="transmembrane region" description="Helical" evidence="1">
    <location>
        <begin position="198"/>
        <end position="222"/>
    </location>
</feature>
<feature type="transmembrane region" description="Helical" evidence="1">
    <location>
        <begin position="99"/>
        <end position="117"/>
    </location>
</feature>
<dbReference type="RefSeq" id="WP_160787607.1">
    <property type="nucleotide sequence ID" value="NZ_CP086610.1"/>
</dbReference>
<keyword evidence="1" id="KW-1133">Transmembrane helix</keyword>
<evidence type="ECO:0000313" key="2">
    <source>
        <dbReference type="EMBL" id="MXO02312.1"/>
    </source>
</evidence>
<comment type="caution">
    <text evidence="2">The sequence shown here is derived from an EMBL/GenBank/DDBJ whole genome shotgun (WGS) entry which is preliminary data.</text>
</comment>
<evidence type="ECO:0000256" key="1">
    <source>
        <dbReference type="SAM" id="Phobius"/>
    </source>
</evidence>
<dbReference type="EMBL" id="WUML01000020">
    <property type="protein sequence ID" value="MXO02312.1"/>
    <property type="molecule type" value="Genomic_DNA"/>
</dbReference>
<keyword evidence="1" id="KW-0812">Transmembrane</keyword>
<dbReference type="Proteomes" id="UP000440304">
    <property type="component" value="Unassembled WGS sequence"/>
</dbReference>
<evidence type="ECO:0000313" key="3">
    <source>
        <dbReference type="Proteomes" id="UP000440304"/>
    </source>
</evidence>
<sequence>MDFMRLLQSLEELLYELASWLVFYPVTLWRTLTRPREMMRYADSELGDTLEKRYTDTLSPPLFLLLTLLFAHGLELALIAHRDDDLLPAIMRDDANLLIFRAFLFSIFPLLMAVRLLRRAGLPLDRETLKAPFYSQCYVAAPFAFGLSAGMNLMRAGRHEMMVAGGAVALLSLLWYVVVEVRWFQHDLGVRRSMAIWLVVRTVLEAVVLVVLASVALSFGLASGPR</sequence>
<proteinExistence type="predicted"/>
<feature type="transmembrane region" description="Helical" evidence="1">
    <location>
        <begin position="13"/>
        <end position="32"/>
    </location>
</feature>
<dbReference type="AlphaFoldDB" id="A0A6N8TGD8"/>
<keyword evidence="1" id="KW-0472">Membrane</keyword>
<protein>
    <submittedName>
        <fullName evidence="2">Permease</fullName>
    </submittedName>
</protein>
<accession>A0A6N8TGD8</accession>
<reference evidence="2 3" key="1">
    <citation type="submission" date="2019-12" db="EMBL/GenBank/DDBJ databases">
        <title>Shinella granuli gen. nov., sp. nov., and proposal of the reclassification of Zoogloea ramigera ATCC 19623 as Shinella zoogloeoides sp. nov.</title>
        <authorList>
            <person name="Gao J."/>
        </authorList>
    </citation>
    <scope>NUCLEOTIDE SEQUENCE [LARGE SCALE GENOMIC DNA]</scope>
    <source>
        <strain evidence="2 3">DSM 287</strain>
    </source>
</reference>
<organism evidence="2 3">
    <name type="scientific">Shinella zoogloeoides</name>
    <name type="common">Crabtreella saccharophila</name>
    <dbReference type="NCBI Taxonomy" id="352475"/>
    <lineage>
        <taxon>Bacteria</taxon>
        <taxon>Pseudomonadati</taxon>
        <taxon>Pseudomonadota</taxon>
        <taxon>Alphaproteobacteria</taxon>
        <taxon>Hyphomicrobiales</taxon>
        <taxon>Rhizobiaceae</taxon>
        <taxon>Shinella</taxon>
    </lineage>
</organism>
<gene>
    <name evidence="2" type="ORF">GR156_18495</name>
</gene>
<feature type="transmembrane region" description="Helical" evidence="1">
    <location>
        <begin position="161"/>
        <end position="178"/>
    </location>
</feature>